<dbReference type="Proteomes" id="UP001621512">
    <property type="component" value="Chromosome"/>
</dbReference>
<keyword evidence="3" id="KW-1185">Reference proteome</keyword>
<accession>A0ABZ1M9J0</accession>
<organism evidence="2 3">
    <name type="scientific">Streptomyces purpurascens</name>
    <dbReference type="NCBI Taxonomy" id="1924"/>
    <lineage>
        <taxon>Bacteria</taxon>
        <taxon>Bacillati</taxon>
        <taxon>Actinomycetota</taxon>
        <taxon>Actinomycetes</taxon>
        <taxon>Kitasatosporales</taxon>
        <taxon>Streptomycetaceae</taxon>
        <taxon>Streptomyces</taxon>
    </lineage>
</organism>
<protein>
    <submittedName>
        <fullName evidence="2">Relaxase domain-containing protein</fullName>
    </submittedName>
</protein>
<dbReference type="Pfam" id="PF08751">
    <property type="entry name" value="TrwC"/>
    <property type="match status" value="1"/>
</dbReference>
<evidence type="ECO:0000313" key="2">
    <source>
        <dbReference type="EMBL" id="WTW24557.1"/>
    </source>
</evidence>
<dbReference type="EMBL" id="CP108341">
    <property type="protein sequence ID" value="WTW24557.1"/>
    <property type="molecule type" value="Genomic_DNA"/>
</dbReference>
<dbReference type="SUPFAM" id="SSF55464">
    <property type="entry name" value="Origin of replication-binding domain, RBD-like"/>
    <property type="match status" value="1"/>
</dbReference>
<name>A0ABZ1M9J0_STREF</name>
<evidence type="ECO:0000259" key="1">
    <source>
        <dbReference type="Pfam" id="PF08751"/>
    </source>
</evidence>
<feature type="domain" description="TrwC relaxase" evidence="1">
    <location>
        <begin position="10"/>
        <end position="84"/>
    </location>
</feature>
<reference evidence="2 3" key="1">
    <citation type="submission" date="2022-10" db="EMBL/GenBank/DDBJ databases">
        <title>The complete genomes of actinobacterial strains from the NBC collection.</title>
        <authorList>
            <person name="Joergensen T.S."/>
            <person name="Alvarez Arevalo M."/>
            <person name="Sterndorff E.B."/>
            <person name="Faurdal D."/>
            <person name="Vuksanovic O."/>
            <person name="Mourched A.-S."/>
            <person name="Charusanti P."/>
            <person name="Shaw S."/>
            <person name="Blin K."/>
            <person name="Weber T."/>
        </authorList>
    </citation>
    <scope>NUCLEOTIDE SEQUENCE [LARGE SCALE GENOMIC DNA]</scope>
    <source>
        <strain evidence="2 3">NBC_00017</strain>
    </source>
</reference>
<dbReference type="RefSeq" id="WP_405504053.1">
    <property type="nucleotide sequence ID" value="NZ_CP108341.1"/>
</dbReference>
<dbReference type="InterPro" id="IPR014862">
    <property type="entry name" value="TrwC"/>
</dbReference>
<evidence type="ECO:0000313" key="3">
    <source>
        <dbReference type="Proteomes" id="UP001621512"/>
    </source>
</evidence>
<proteinExistence type="predicted"/>
<sequence length="106" mass="11139">MMDIAIIRAGQMHRYHLRQVVVGDGRRPARTPLVQAQEEAGVPAGRWMGRGLPVLGLAGGDVVTEAQLRNLFGEGGHPHADEIEADQLAAGKKPAAARRAGRSGGG</sequence>
<gene>
    <name evidence="2" type="ORF">OHU35_00155</name>
</gene>